<dbReference type="EMBL" id="BDSP01000080">
    <property type="protein sequence ID" value="GAX14482.1"/>
    <property type="molecule type" value="Genomic_DNA"/>
</dbReference>
<gene>
    <name evidence="2" type="ORF">FisN_11Hh057</name>
</gene>
<keyword evidence="3" id="KW-1185">Reference proteome</keyword>
<dbReference type="InParanoid" id="A0A1Z5JKV3"/>
<organism evidence="2 3">
    <name type="scientific">Fistulifera solaris</name>
    <name type="common">Oleaginous diatom</name>
    <dbReference type="NCBI Taxonomy" id="1519565"/>
    <lineage>
        <taxon>Eukaryota</taxon>
        <taxon>Sar</taxon>
        <taxon>Stramenopiles</taxon>
        <taxon>Ochrophyta</taxon>
        <taxon>Bacillariophyta</taxon>
        <taxon>Bacillariophyceae</taxon>
        <taxon>Bacillariophycidae</taxon>
        <taxon>Naviculales</taxon>
        <taxon>Naviculaceae</taxon>
        <taxon>Fistulifera</taxon>
    </lineage>
</organism>
<proteinExistence type="predicted"/>
<evidence type="ECO:0000313" key="2">
    <source>
        <dbReference type="EMBL" id="GAX14482.1"/>
    </source>
</evidence>
<accession>A0A1Z5JKV3</accession>
<feature type="compositionally biased region" description="Polar residues" evidence="1">
    <location>
        <begin position="1"/>
        <end position="22"/>
    </location>
</feature>
<dbReference type="Proteomes" id="UP000198406">
    <property type="component" value="Unassembled WGS sequence"/>
</dbReference>
<dbReference type="AlphaFoldDB" id="A0A1Z5JKV3"/>
<dbReference type="InterPro" id="IPR016024">
    <property type="entry name" value="ARM-type_fold"/>
</dbReference>
<name>A0A1Z5JKV3_FISSO</name>
<evidence type="ECO:0000313" key="3">
    <source>
        <dbReference type="Proteomes" id="UP000198406"/>
    </source>
</evidence>
<protein>
    <submittedName>
        <fullName evidence="2">Uncharacterized protein</fullName>
    </submittedName>
</protein>
<reference evidence="2 3" key="1">
    <citation type="journal article" date="2015" name="Plant Cell">
        <title>Oil accumulation by the oleaginous diatom Fistulifera solaris as revealed by the genome and transcriptome.</title>
        <authorList>
            <person name="Tanaka T."/>
            <person name="Maeda Y."/>
            <person name="Veluchamy A."/>
            <person name="Tanaka M."/>
            <person name="Abida H."/>
            <person name="Marechal E."/>
            <person name="Bowler C."/>
            <person name="Muto M."/>
            <person name="Sunaga Y."/>
            <person name="Tanaka M."/>
            <person name="Yoshino T."/>
            <person name="Taniguchi T."/>
            <person name="Fukuda Y."/>
            <person name="Nemoto M."/>
            <person name="Matsumoto M."/>
            <person name="Wong P.S."/>
            <person name="Aburatani S."/>
            <person name="Fujibuchi W."/>
        </authorList>
    </citation>
    <scope>NUCLEOTIDE SEQUENCE [LARGE SCALE GENOMIC DNA]</scope>
    <source>
        <strain evidence="2 3">JPCC DA0580</strain>
    </source>
</reference>
<dbReference type="SUPFAM" id="SSF48371">
    <property type="entry name" value="ARM repeat"/>
    <property type="match status" value="1"/>
</dbReference>
<comment type="caution">
    <text evidence="2">The sequence shown here is derived from an EMBL/GenBank/DDBJ whole genome shotgun (WGS) entry which is preliminary data.</text>
</comment>
<evidence type="ECO:0000256" key="1">
    <source>
        <dbReference type="SAM" id="MobiDB-lite"/>
    </source>
</evidence>
<dbReference type="OrthoDB" id="41048at2759"/>
<feature type="region of interest" description="Disordered" evidence="1">
    <location>
        <begin position="1"/>
        <end position="36"/>
    </location>
</feature>
<sequence>MSAQVATPLASNQLNDENQNAGAGTGKRDESELIQPELEFPARTSDPSSCLTPLRDDQSAYASVAKACLQLCQFAGHGSNTIFQDTTNNASSDLFHDPSYVTSISTCIAALQECMQSHKDRRCRILACETLAIVARSAYARIRHSPLLYSVRDPAVNRLEDEIGTDVTVALATVVLDDEDDGVSASAMEAIGTLILSSSTIPGTVVHDELLYQIQSIAFGRSSPYAPTLRAVVDEDPSIPMAELQIRVQENVLSPRLLQILDRISQYSDTAFVAAALPCVTACLIHIVRTTPATLSLMDRAVFSKRWSEVDARNLVDTAVNALVLPLLQTSTDGAVARAAALSGLRLANACPHTPWAAIINQYSAVVLCEDLMETDLPLEQKLAGLAAAVIACRALPLAERTARLVFLVQQLVKLPASMSISSSVSTAGLLISWQGWKGYRLPTRVGLFTEMALCFFVDDHDSSAASDHFETFLSAAIQNIDDDEGSLSPIKDEMLLVLATVALDIGRSFRLAPDGTPASTNSEALKKWFYLSWSILRAFVPSVLSGPKLAYLDEDVTLTTAGLTAYVQLLQDYLHGVGLLEPSTSVSLKLATNACPPHVLWDRMMDSAALLSKFETSDKGPPVATTKLMDELVAQELHHGVPSHHMRLFLLTLAADHWVQYMVSAAQSDFEAVTGTGTTSLNVKSGKDIITALSPQRIVKIIYASHVPIVNPDGRPKRDSVKKLAGETVKMCVACIENIALTAVGWRRRFGGSDAKQLISAAVASLQAKADDMLSEEIVTTIILPVSEAAIRRIQSHYESGPEGGTEFSLSELVIQPVKTKIKPLISSTKPAPVSIDAFQRGFWMQLCRQIVISRTRHAIYSSTTVDSNVYARAISPMRLTIPPVNDARDGRQLGTFGNPLAASDVWVKSCSAASDATQITMAATPQRLLRLDGEDEFRIGIFIRIFNMTAIDFMEGICLEVSSTLCEPADDTVGKHFAESLNMSFGELMIEAPLPFSTSTVYRQEVKAGDSLTWAIALGQEYSSSSCALELRPSVIYPKMNIEPEESGLVRVSLDINTGATVSSESVVETGSKSGEDDFLITSENGSQADTPKFTKVVVAGDLFQLPPMAGLQPCRLVFFVDRCGDYEAFRFLWFRMTHQLPPVKLERKDQEESRPQQEINDPISKKIATMSKLNWPGEAIPGGFAASAWAFSTLSGHHILCIFAVSDDQGNNPGRQALYFRSDSRSALFALVSSPLSRKAVVNAMLRDLVPSA</sequence>